<protein>
    <recommendedName>
        <fullName evidence="1">Halobacterial output domain-containing protein</fullName>
    </recommendedName>
</protein>
<dbReference type="EMBL" id="JABUQZ010000001">
    <property type="protein sequence ID" value="NUC72614.1"/>
    <property type="molecule type" value="Genomic_DNA"/>
</dbReference>
<gene>
    <name evidence="2" type="ORF">HTZ84_09875</name>
</gene>
<sequence>MNTVEVVEDGIYQAEYDSTRDQPSLAVVAAVAAVDNSDPVEMNPLHNVIDTGALNELFSATTSGGQRNGHISFSYEGYEVTVFSEGVIKVNSVENT</sequence>
<dbReference type="Proteomes" id="UP001016761">
    <property type="component" value="Unassembled WGS sequence"/>
</dbReference>
<reference evidence="2 3" key="1">
    <citation type="submission" date="2020-06" db="EMBL/GenBank/DDBJ databases">
        <title>Haloterrigena sp. nov., an extremely halophilic archaeon isolated from a saline sediment.</title>
        <authorList>
            <person name="Liu B.-B."/>
        </authorList>
    </citation>
    <scope>NUCLEOTIDE SEQUENCE [LARGE SCALE GENOMIC DNA]</scope>
    <source>
        <strain evidence="2 3">SYSU A558-1</strain>
    </source>
</reference>
<comment type="caution">
    <text evidence="2">The sequence shown here is derived from an EMBL/GenBank/DDBJ whole genome shotgun (WGS) entry which is preliminary data.</text>
</comment>
<proteinExistence type="predicted"/>
<organism evidence="2 3">
    <name type="scientific">Haloterrigena gelatinilytica</name>
    <dbReference type="NCBI Taxonomy" id="2741724"/>
    <lineage>
        <taxon>Archaea</taxon>
        <taxon>Methanobacteriati</taxon>
        <taxon>Methanobacteriota</taxon>
        <taxon>Stenosarchaea group</taxon>
        <taxon>Halobacteria</taxon>
        <taxon>Halobacteriales</taxon>
        <taxon>Natrialbaceae</taxon>
        <taxon>Haloterrigena</taxon>
    </lineage>
</organism>
<evidence type="ECO:0000313" key="3">
    <source>
        <dbReference type="Proteomes" id="UP001016761"/>
    </source>
</evidence>
<accession>A0ABX2LHL9</accession>
<name>A0ABX2LHL9_9EURY</name>
<dbReference type="RefSeq" id="WP_174680521.1">
    <property type="nucleotide sequence ID" value="NZ_JABUQZ010000001.1"/>
</dbReference>
<dbReference type="Pfam" id="PF18545">
    <property type="entry name" value="HalOD1"/>
    <property type="match status" value="1"/>
</dbReference>
<feature type="domain" description="Halobacterial output" evidence="1">
    <location>
        <begin position="20"/>
        <end position="91"/>
    </location>
</feature>
<evidence type="ECO:0000313" key="2">
    <source>
        <dbReference type="EMBL" id="NUC72614.1"/>
    </source>
</evidence>
<evidence type="ECO:0000259" key="1">
    <source>
        <dbReference type="Pfam" id="PF18545"/>
    </source>
</evidence>
<keyword evidence="3" id="KW-1185">Reference proteome</keyword>
<dbReference type="InterPro" id="IPR040624">
    <property type="entry name" value="HalOD1"/>
</dbReference>